<organism evidence="1 2">
    <name type="scientific">Herbihabitans rhizosphaerae</name>
    <dbReference type="NCBI Taxonomy" id="1872711"/>
    <lineage>
        <taxon>Bacteria</taxon>
        <taxon>Bacillati</taxon>
        <taxon>Actinomycetota</taxon>
        <taxon>Actinomycetes</taxon>
        <taxon>Pseudonocardiales</taxon>
        <taxon>Pseudonocardiaceae</taxon>
        <taxon>Herbihabitans</taxon>
    </lineage>
</organism>
<gene>
    <name evidence="1" type="ORF">EV193_11631</name>
</gene>
<reference evidence="1 2" key="1">
    <citation type="submission" date="2019-02" db="EMBL/GenBank/DDBJ databases">
        <title>Genomic Encyclopedia of Type Strains, Phase IV (KMG-IV): sequencing the most valuable type-strain genomes for metagenomic binning, comparative biology and taxonomic classification.</title>
        <authorList>
            <person name="Goeker M."/>
        </authorList>
    </citation>
    <scope>NUCLEOTIDE SEQUENCE [LARGE SCALE GENOMIC DNA]</scope>
    <source>
        <strain evidence="1 2">DSM 101727</strain>
    </source>
</reference>
<dbReference type="InterPro" id="IPR001387">
    <property type="entry name" value="Cro/C1-type_HTH"/>
</dbReference>
<dbReference type="Gene3D" id="1.10.260.40">
    <property type="entry name" value="lambda repressor-like DNA-binding domains"/>
    <property type="match status" value="1"/>
</dbReference>
<dbReference type="GO" id="GO:0003677">
    <property type="term" value="F:DNA binding"/>
    <property type="evidence" value="ECO:0007669"/>
    <property type="project" value="InterPro"/>
</dbReference>
<evidence type="ECO:0000313" key="1">
    <source>
        <dbReference type="EMBL" id="RZS30511.1"/>
    </source>
</evidence>
<evidence type="ECO:0008006" key="3">
    <source>
        <dbReference type="Google" id="ProtNLM"/>
    </source>
</evidence>
<sequence>MATRWGYRPRPAWRHAHGWTQDEVAARYSQVVGDSSAAMTGKRISGYEAWPKGGNKPSLTALLVLARIYDTQPVKLIDQYDRERFSRQERAALESSEYEITQLGQLAVPARSEPVAHINDGTASNRYGETQAVFDLIKVAAFESRRHAENAQVGLMSDMTIDELTAEVERLVKAKLHTSSLSLFPDLVNVRDRIYRLLEYRQYPRQQEQLYFLASVVCALLAGSSASVGFPRAAMEQARASWTYAEIIGHNSLRFKARMRQATLVDWDDRPQQALDLAISAGQWATEPIAKAQLNNAIAAYSARTSRYDAARESLVRAFREHESSPGDSELFDHLGGAFSYSRAKLLQVATETYIRLSDPRSAQECAVTSIEMYESGPSERRALGNETSARIDLGHARLLEGDLDGARNALYPVFELEPARRLEWVGLRLKDFSATLRRNNHLAVSSQGRQLASNIEEFFQRTASDEFPRLGA</sequence>
<dbReference type="Proteomes" id="UP000294257">
    <property type="component" value="Unassembled WGS sequence"/>
</dbReference>
<evidence type="ECO:0000313" key="2">
    <source>
        <dbReference type="Proteomes" id="UP000294257"/>
    </source>
</evidence>
<dbReference type="CDD" id="cd00093">
    <property type="entry name" value="HTH_XRE"/>
    <property type="match status" value="1"/>
</dbReference>
<comment type="caution">
    <text evidence="1">The sequence shown here is derived from an EMBL/GenBank/DDBJ whole genome shotgun (WGS) entry which is preliminary data.</text>
</comment>
<dbReference type="AlphaFoldDB" id="A0A4Q7KFR0"/>
<protein>
    <recommendedName>
        <fullName evidence="3">Helix-turn-helix protein</fullName>
    </recommendedName>
</protein>
<name>A0A4Q7KFR0_9PSEU</name>
<dbReference type="EMBL" id="SGWQ01000016">
    <property type="protein sequence ID" value="RZS30511.1"/>
    <property type="molecule type" value="Genomic_DNA"/>
</dbReference>
<accession>A0A4Q7KFR0</accession>
<dbReference type="InterPro" id="IPR010982">
    <property type="entry name" value="Lambda_DNA-bd_dom_sf"/>
</dbReference>
<proteinExistence type="predicted"/>
<keyword evidence="2" id="KW-1185">Reference proteome</keyword>